<dbReference type="EMBL" id="HBIJ01014710">
    <property type="protein sequence ID" value="CAE0369103.1"/>
    <property type="molecule type" value="Transcribed_RNA"/>
</dbReference>
<sequence length="124" mass="14576">MYTPKNATTASAITISRLEYIFRYIFDVIFYIPNLAIEDQQRAEEAANNHIRQNRDLPAGQWLANMFCFLTCKLISMCFSCFALYVFSDTIQIILKYMTQSSPTHTKYEYDLKKYTGYYSSYCN</sequence>
<name>A0A7S3NNM0_9STRA</name>
<feature type="transmembrane region" description="Helical" evidence="1">
    <location>
        <begin position="62"/>
        <end position="87"/>
    </location>
</feature>
<protein>
    <submittedName>
        <fullName evidence="2">Uncharacterized protein</fullName>
    </submittedName>
</protein>
<accession>A0A7S3NNM0</accession>
<keyword evidence="1" id="KW-0472">Membrane</keyword>
<keyword evidence="1" id="KW-1133">Transmembrane helix</keyword>
<keyword evidence="1" id="KW-0812">Transmembrane</keyword>
<organism evidence="2">
    <name type="scientific">Aureoumbra lagunensis</name>
    <dbReference type="NCBI Taxonomy" id="44058"/>
    <lineage>
        <taxon>Eukaryota</taxon>
        <taxon>Sar</taxon>
        <taxon>Stramenopiles</taxon>
        <taxon>Ochrophyta</taxon>
        <taxon>Pelagophyceae</taxon>
        <taxon>Pelagomonadales</taxon>
        <taxon>Aureoumbra</taxon>
    </lineage>
</organism>
<evidence type="ECO:0000313" key="2">
    <source>
        <dbReference type="EMBL" id="CAE0369103.1"/>
    </source>
</evidence>
<reference evidence="2" key="1">
    <citation type="submission" date="2021-01" db="EMBL/GenBank/DDBJ databases">
        <authorList>
            <person name="Corre E."/>
            <person name="Pelletier E."/>
            <person name="Niang G."/>
            <person name="Scheremetjew M."/>
            <person name="Finn R."/>
            <person name="Kale V."/>
            <person name="Holt S."/>
            <person name="Cochrane G."/>
            <person name="Meng A."/>
            <person name="Brown T."/>
            <person name="Cohen L."/>
        </authorList>
    </citation>
    <scope>NUCLEOTIDE SEQUENCE</scope>
    <source>
        <strain evidence="2">CCMP1510</strain>
    </source>
</reference>
<gene>
    <name evidence="2" type="ORF">ALAG00032_LOCUS9866</name>
</gene>
<evidence type="ECO:0000256" key="1">
    <source>
        <dbReference type="SAM" id="Phobius"/>
    </source>
</evidence>
<dbReference type="AlphaFoldDB" id="A0A7S3NNM0"/>
<proteinExistence type="predicted"/>